<evidence type="ECO:0000259" key="3">
    <source>
        <dbReference type="PROSITE" id="PS50902"/>
    </source>
</evidence>
<dbReference type="GO" id="GO:0051537">
    <property type="term" value="F:2 iron, 2 sulfur cluster binding"/>
    <property type="evidence" value="ECO:0007669"/>
    <property type="project" value="UniProtKB-KW"/>
</dbReference>
<dbReference type="SUPFAM" id="SSF56281">
    <property type="entry name" value="Metallo-hydrolase/oxidoreductase"/>
    <property type="match status" value="1"/>
</dbReference>
<dbReference type="PROSITE" id="PS51085">
    <property type="entry name" value="2FE2S_FER_2"/>
    <property type="match status" value="1"/>
</dbReference>
<accession>A0A9Q0LP14</accession>
<dbReference type="SUPFAM" id="SSF52218">
    <property type="entry name" value="Flavoproteins"/>
    <property type="match status" value="1"/>
</dbReference>
<dbReference type="PANTHER" id="PTHR43717:SF1">
    <property type="entry name" value="ANAEROBIC NITRIC OXIDE REDUCTASE FLAVORUBREDOXIN"/>
    <property type="match status" value="1"/>
</dbReference>
<dbReference type="SUPFAM" id="SSF54292">
    <property type="entry name" value="2Fe-2S ferredoxin-like"/>
    <property type="match status" value="1"/>
</dbReference>
<keyword evidence="1" id="KW-0001">2Fe-2S</keyword>
<evidence type="ECO:0000256" key="1">
    <source>
        <dbReference type="ARBA" id="ARBA00022714"/>
    </source>
</evidence>
<organism evidence="5 6">
    <name type="scientific">Anaeramoeba ignava</name>
    <name type="common">Anaerobic marine amoeba</name>
    <dbReference type="NCBI Taxonomy" id="1746090"/>
    <lineage>
        <taxon>Eukaryota</taxon>
        <taxon>Metamonada</taxon>
        <taxon>Anaeramoebidae</taxon>
        <taxon>Anaeramoeba</taxon>
    </lineage>
</organism>
<dbReference type="Gene3D" id="3.60.15.10">
    <property type="entry name" value="Ribonuclease Z/Hydroxyacylglutathione hydrolase-like"/>
    <property type="match status" value="1"/>
</dbReference>
<feature type="domain" description="Flavodoxin-like" evidence="3">
    <location>
        <begin position="432"/>
        <end position="572"/>
    </location>
</feature>
<dbReference type="InterPro" id="IPR008254">
    <property type="entry name" value="Flavodoxin/NO_synth"/>
</dbReference>
<keyword evidence="6" id="KW-1185">Reference proteome</keyword>
<comment type="caution">
    <text evidence="5">The sequence shown here is derived from an EMBL/GenBank/DDBJ whole genome shotgun (WGS) entry which is preliminary data.</text>
</comment>
<keyword evidence="1" id="KW-0479">Metal-binding</keyword>
<dbReference type="InterPro" id="IPR001279">
    <property type="entry name" value="Metallo-B-lactamas"/>
</dbReference>
<dbReference type="CDD" id="cd07709">
    <property type="entry name" value="flavodiiron_proteins_MBL-fold"/>
    <property type="match status" value="1"/>
</dbReference>
<dbReference type="InterPro" id="IPR001041">
    <property type="entry name" value="2Fe-2S_ferredoxin-type"/>
</dbReference>
<keyword evidence="1" id="KW-0408">Iron</keyword>
<dbReference type="InterPro" id="IPR012675">
    <property type="entry name" value="Beta-grasp_dom_sf"/>
</dbReference>
<sequence length="581" mass="65786">MDLLIKQQKTNKALETIIKKQIYSLGRYFGTLNILDREGKKHKIGYTNGDTLYEAAKKAGLNSVLGICGGNMSCARCQVYIDEKDLPRLPPMSQQEQDALTHAYKPNPRSRLACGLVLDTNTNGLSIDLAPLKPKKIRKKIQKPKETSITITDSSVVSYPFSEPFLSLNPDSLETVENYQTVKIKEGIHWCGVIDWDLRDFHGYRTTRGGTYNSYFIQDEESVLIDTVKQPFVERYLKKVKSLVNGDLKKIKYLVCQHVEMDHSSALPSVMQACPHLTVVCTELCKQVLEKHYDISQWKFKIVADGETLKLGKRSLTFVATPLVHWPESIVTYMPEEKILFSMDAFGQHYATTKRFDDEVDFSIVLDEMKIYYANILMRLSVPIKKALKNLGTLDISTICPSHGVVFRQKENISKIIEKYTDWANFKKKPHVILFYDTMYKSTQRMINEVAAGIKEVSGVTFDIMNVRTNHITDIATGALDCAALVVGSPVFQEHSMPEVICALSYLEALRPLDKLALIVSSYGWSQSGAANDISRYLDSIKAKQIRDPIFSFYRPTNSLLKECRDAGKQLALEVKKVCNI</sequence>
<dbReference type="InterPro" id="IPR036866">
    <property type="entry name" value="RibonucZ/Hydroxyglut_hydro"/>
</dbReference>
<name>A0A9Q0LP14_ANAIG</name>
<dbReference type="OMA" id="PNTPIYC"/>
<dbReference type="Gene3D" id="3.10.20.30">
    <property type="match status" value="1"/>
</dbReference>
<dbReference type="PANTHER" id="PTHR43717">
    <property type="entry name" value="ANAEROBIC NITRIC OXIDE REDUCTASE FLAVORUBREDOXIN"/>
    <property type="match status" value="1"/>
</dbReference>
<dbReference type="InterPro" id="IPR045761">
    <property type="entry name" value="ODP_dom"/>
</dbReference>
<evidence type="ECO:0000313" key="5">
    <source>
        <dbReference type="EMBL" id="KAJ5076357.1"/>
    </source>
</evidence>
<dbReference type="EMBL" id="JAPDFW010000061">
    <property type="protein sequence ID" value="KAJ5076357.1"/>
    <property type="molecule type" value="Genomic_DNA"/>
</dbReference>
<dbReference type="PROSITE" id="PS50902">
    <property type="entry name" value="FLAVODOXIN_LIKE"/>
    <property type="match status" value="1"/>
</dbReference>
<evidence type="ECO:0000259" key="4">
    <source>
        <dbReference type="PROSITE" id="PS51085"/>
    </source>
</evidence>
<keyword evidence="2" id="KW-0411">Iron-sulfur</keyword>
<dbReference type="InterPro" id="IPR036010">
    <property type="entry name" value="2Fe-2S_ferredoxin-like_sf"/>
</dbReference>
<feature type="domain" description="2Fe-2S ferredoxin-type" evidence="4">
    <location>
        <begin position="30"/>
        <end position="133"/>
    </location>
</feature>
<dbReference type="SMART" id="SM00849">
    <property type="entry name" value="Lactamase_B"/>
    <property type="match status" value="1"/>
</dbReference>
<dbReference type="InterPro" id="IPR029039">
    <property type="entry name" value="Flavoprotein-like_sf"/>
</dbReference>
<reference evidence="5" key="1">
    <citation type="submission" date="2022-10" db="EMBL/GenBank/DDBJ databases">
        <title>Novel sulphate-reducing endosymbionts in the free-living metamonad Anaeramoeba.</title>
        <authorList>
            <person name="Jerlstrom-Hultqvist J."/>
            <person name="Cepicka I."/>
            <person name="Gallot-Lavallee L."/>
            <person name="Salas-Leiva D."/>
            <person name="Curtis B.A."/>
            <person name="Zahonova K."/>
            <person name="Pipaliya S."/>
            <person name="Dacks J."/>
            <person name="Roger A.J."/>
        </authorList>
    </citation>
    <scope>NUCLEOTIDE SEQUENCE</scope>
    <source>
        <strain evidence="5">BMAN</strain>
    </source>
</reference>
<dbReference type="Proteomes" id="UP001149090">
    <property type="component" value="Unassembled WGS sequence"/>
</dbReference>
<proteinExistence type="predicted"/>
<dbReference type="OrthoDB" id="432169at2759"/>
<gene>
    <name evidence="5" type="ORF">M0811_06356</name>
</gene>
<protein>
    <submittedName>
        <fullName evidence="5">Anaerobic nitric oxide reductase flavorubredoxin</fullName>
    </submittedName>
</protein>
<dbReference type="Gene3D" id="3.40.50.360">
    <property type="match status" value="1"/>
</dbReference>
<evidence type="ECO:0000256" key="2">
    <source>
        <dbReference type="ARBA" id="ARBA00023014"/>
    </source>
</evidence>
<dbReference type="GO" id="GO:0010181">
    <property type="term" value="F:FMN binding"/>
    <property type="evidence" value="ECO:0007669"/>
    <property type="project" value="InterPro"/>
</dbReference>
<dbReference type="AlphaFoldDB" id="A0A9Q0LP14"/>
<evidence type="ECO:0000313" key="6">
    <source>
        <dbReference type="Proteomes" id="UP001149090"/>
    </source>
</evidence>
<dbReference type="Pfam" id="PF19583">
    <property type="entry name" value="ODP"/>
    <property type="match status" value="1"/>
</dbReference>